<gene>
    <name evidence="3" type="ORF">FSC09_02460</name>
</gene>
<name>A0A6C0XZM8_9GAMM</name>
<organism evidence="3 4">
    <name type="scientific">Acinetobacter indicus</name>
    <dbReference type="NCBI Taxonomy" id="756892"/>
    <lineage>
        <taxon>Bacteria</taxon>
        <taxon>Pseudomonadati</taxon>
        <taxon>Pseudomonadota</taxon>
        <taxon>Gammaproteobacteria</taxon>
        <taxon>Moraxellales</taxon>
        <taxon>Moraxellaceae</taxon>
        <taxon>Acinetobacter</taxon>
    </lineage>
</organism>
<keyword evidence="3" id="KW-0808">Transferase</keyword>
<dbReference type="Pfam" id="PF00535">
    <property type="entry name" value="Glycos_transf_2"/>
    <property type="match status" value="1"/>
</dbReference>
<dbReference type="InterPro" id="IPR001173">
    <property type="entry name" value="Glyco_trans_2-like"/>
</dbReference>
<keyword evidence="1" id="KW-0472">Membrane</keyword>
<dbReference type="Proteomes" id="UP000503440">
    <property type="component" value="Chromosome"/>
</dbReference>
<accession>A0A6C0XZM8</accession>
<feature type="domain" description="Glycosyltransferase 2-like" evidence="2">
    <location>
        <begin position="10"/>
        <end position="140"/>
    </location>
</feature>
<evidence type="ECO:0000259" key="2">
    <source>
        <dbReference type="Pfam" id="PF00535"/>
    </source>
</evidence>
<reference evidence="3 4" key="1">
    <citation type="submission" date="2019-09" db="EMBL/GenBank/DDBJ databases">
        <title>Non-baumannii Acinetobacter spp. carrying blaNDM-1 isolated in China.</title>
        <authorList>
            <person name="Cui C."/>
            <person name="Chen C."/>
            <person name="Sun J."/>
            <person name="Liu Y."/>
        </authorList>
    </citation>
    <scope>NUCLEOTIDE SEQUENCE [LARGE SCALE GENOMIC DNA]</scope>
    <source>
        <strain evidence="3 4">B18</strain>
    </source>
</reference>
<dbReference type="EMBL" id="CP044455">
    <property type="protein sequence ID" value="QIC69356.1"/>
    <property type="molecule type" value="Genomic_DNA"/>
</dbReference>
<feature type="transmembrane region" description="Helical" evidence="1">
    <location>
        <begin position="251"/>
        <end position="267"/>
    </location>
</feature>
<dbReference type="Gene3D" id="3.90.550.10">
    <property type="entry name" value="Spore Coat Polysaccharide Biosynthesis Protein SpsA, Chain A"/>
    <property type="match status" value="1"/>
</dbReference>
<keyword evidence="1" id="KW-1133">Transmembrane helix</keyword>
<dbReference type="InterPro" id="IPR029044">
    <property type="entry name" value="Nucleotide-diphossugar_trans"/>
</dbReference>
<dbReference type="PANTHER" id="PTHR22916">
    <property type="entry name" value="GLYCOSYLTRANSFERASE"/>
    <property type="match status" value="1"/>
</dbReference>
<evidence type="ECO:0000256" key="1">
    <source>
        <dbReference type="SAM" id="Phobius"/>
    </source>
</evidence>
<dbReference type="AlphaFoldDB" id="A0A6C0XZM8"/>
<dbReference type="GO" id="GO:0016758">
    <property type="term" value="F:hexosyltransferase activity"/>
    <property type="evidence" value="ECO:0007669"/>
    <property type="project" value="UniProtKB-ARBA"/>
</dbReference>
<dbReference type="PANTHER" id="PTHR22916:SF3">
    <property type="entry name" value="UDP-GLCNAC:BETAGAL BETA-1,3-N-ACETYLGLUCOSAMINYLTRANSFERASE-LIKE PROTEIN 1"/>
    <property type="match status" value="1"/>
</dbReference>
<evidence type="ECO:0000313" key="3">
    <source>
        <dbReference type="EMBL" id="QIC69356.1"/>
    </source>
</evidence>
<dbReference type="SUPFAM" id="SSF53448">
    <property type="entry name" value="Nucleotide-diphospho-sugar transferases"/>
    <property type="match status" value="1"/>
</dbReference>
<proteinExistence type="predicted"/>
<dbReference type="CDD" id="cd00761">
    <property type="entry name" value="Glyco_tranf_GTA_type"/>
    <property type="match status" value="1"/>
</dbReference>
<keyword evidence="1" id="KW-0812">Transmembrane</keyword>
<evidence type="ECO:0000313" key="4">
    <source>
        <dbReference type="Proteomes" id="UP000503440"/>
    </source>
</evidence>
<protein>
    <submittedName>
        <fullName evidence="3">Glycosyltransferase family 2 protein</fullName>
    </submittedName>
</protein>
<sequence>MITVHMFNLTIIIPIYNVEQYILDCIQSVIAQLTDDIEVICVDDGSTDHSIDVLSTYLKQQPQTHIKNIKILQQQNAGVAAARNLGIRHAQGKYLTFLDSDDVLLPAYAQEIQRAIASDADVISFGYQSLSEDLTPISHPFIPQQVLDQTQQHQQTLIDIFNVNLWFSGIHLYKASLFQGIEFPKLSHYEDAATIPDVIMQARSFYTIQAALYGYRIRASSATNCKNASNIDRSLQCLEQLIPTLIEKTKAQVIFIIPLMHFFYIYIYQSTKFKNKQCAKHNWSKFAGAIQQLPQASDLIQNEHNRMLYHCLAFGLYGFYLSKFMSRLVRSIKKRLGRPYQR</sequence>